<protein>
    <submittedName>
        <fullName evidence="2">Uncharacterized protein</fullName>
    </submittedName>
</protein>
<accession>A0ABN8Z875</accession>
<keyword evidence="3" id="KW-1185">Reference proteome</keyword>
<name>A0ABN8Z875_RANTA</name>
<gene>
    <name evidence="2" type="ORF">MRATA1EN1_LOCUS18685</name>
</gene>
<organism evidence="2 3">
    <name type="scientific">Rangifer tarandus platyrhynchus</name>
    <name type="common">Svalbard reindeer</name>
    <dbReference type="NCBI Taxonomy" id="3082113"/>
    <lineage>
        <taxon>Eukaryota</taxon>
        <taxon>Metazoa</taxon>
        <taxon>Chordata</taxon>
        <taxon>Craniata</taxon>
        <taxon>Vertebrata</taxon>
        <taxon>Euteleostomi</taxon>
        <taxon>Mammalia</taxon>
        <taxon>Eutheria</taxon>
        <taxon>Laurasiatheria</taxon>
        <taxon>Artiodactyla</taxon>
        <taxon>Ruminantia</taxon>
        <taxon>Pecora</taxon>
        <taxon>Cervidae</taxon>
        <taxon>Odocoileinae</taxon>
        <taxon>Rangifer</taxon>
    </lineage>
</organism>
<sequence length="161" mass="17061">MRPSRTITAAPSSALRPVRLTPQERGTVLSKALNCASNLTRDLACEPVSSRSKAHGLAGFPGAEVSAQAKARGMSSPTSCVPHYPLPHPVWITWSEAPDFGLPPRVTCSCEQAVLGRRARCPDRPASPSLHTSHMPREGWTSSCTSSLGPGGESFLSPYLG</sequence>
<dbReference type="EMBL" id="OX459939">
    <property type="protein sequence ID" value="CAI9169723.1"/>
    <property type="molecule type" value="Genomic_DNA"/>
</dbReference>
<dbReference type="Proteomes" id="UP001176941">
    <property type="component" value="Chromosome 3"/>
</dbReference>
<feature type="region of interest" description="Disordered" evidence="1">
    <location>
        <begin position="121"/>
        <end position="148"/>
    </location>
</feature>
<proteinExistence type="predicted"/>
<evidence type="ECO:0000313" key="2">
    <source>
        <dbReference type="EMBL" id="CAI9169723.1"/>
    </source>
</evidence>
<reference evidence="2" key="1">
    <citation type="submission" date="2023-04" db="EMBL/GenBank/DDBJ databases">
        <authorList>
            <consortium name="ELIXIR-Norway"/>
        </authorList>
    </citation>
    <scope>NUCLEOTIDE SEQUENCE [LARGE SCALE GENOMIC DNA]</scope>
</reference>
<evidence type="ECO:0000313" key="3">
    <source>
        <dbReference type="Proteomes" id="UP001176941"/>
    </source>
</evidence>
<evidence type="ECO:0000256" key="1">
    <source>
        <dbReference type="SAM" id="MobiDB-lite"/>
    </source>
</evidence>